<evidence type="ECO:0000313" key="2">
    <source>
        <dbReference type="Proteomes" id="UP000219215"/>
    </source>
</evidence>
<evidence type="ECO:0000313" key="1">
    <source>
        <dbReference type="EMBL" id="SOB58476.1"/>
    </source>
</evidence>
<dbReference type="KEGG" id="pprf:DPRO_1578"/>
<dbReference type="GO" id="GO:0004534">
    <property type="term" value="F:5'-3' RNA exonuclease activity"/>
    <property type="evidence" value="ECO:0007669"/>
    <property type="project" value="TreeGrafter"/>
</dbReference>
<dbReference type="GO" id="GO:0035312">
    <property type="term" value="F:5'-3' DNA exonuclease activity"/>
    <property type="evidence" value="ECO:0007669"/>
    <property type="project" value="TreeGrafter"/>
</dbReference>
<dbReference type="EMBL" id="LT907975">
    <property type="protein sequence ID" value="SOB58476.1"/>
    <property type="molecule type" value="Genomic_DNA"/>
</dbReference>
<dbReference type="Gene3D" id="1.10.150.650">
    <property type="match status" value="1"/>
</dbReference>
<dbReference type="PANTHER" id="PTHR42924:SF3">
    <property type="entry name" value="POLYMERASE_HISTIDINOL PHOSPHATASE N-TERMINAL DOMAIN-CONTAINING PROTEIN"/>
    <property type="match status" value="1"/>
</dbReference>
<accession>A0A2C8F6V0</accession>
<organism evidence="1 2">
    <name type="scientific">Pseudodesulfovibrio profundus</name>
    <dbReference type="NCBI Taxonomy" id="57320"/>
    <lineage>
        <taxon>Bacteria</taxon>
        <taxon>Pseudomonadati</taxon>
        <taxon>Thermodesulfobacteriota</taxon>
        <taxon>Desulfovibrionia</taxon>
        <taxon>Desulfovibrionales</taxon>
        <taxon>Desulfovibrionaceae</taxon>
    </lineage>
</organism>
<proteinExistence type="predicted"/>
<gene>
    <name evidence="1" type="ORF">DPRO_1578</name>
</gene>
<dbReference type="SUPFAM" id="SSF89550">
    <property type="entry name" value="PHP domain-like"/>
    <property type="match status" value="1"/>
</dbReference>
<dbReference type="PANTHER" id="PTHR42924">
    <property type="entry name" value="EXONUCLEASE"/>
    <property type="match status" value="1"/>
</dbReference>
<protein>
    <submittedName>
        <fullName evidence="1">PHP domain protein</fullName>
    </submittedName>
</protein>
<dbReference type="InterPro" id="IPR052018">
    <property type="entry name" value="PHP_domain"/>
</dbReference>
<dbReference type="AlphaFoldDB" id="A0A2C8F6V0"/>
<sequence length="296" mass="33360">MFPRTTKQSVHFDMHTHSGRSWESKIPGRLLLTLARQNGLQGIGICEKDAFPDETLFTHAAKLRLKLALGIEFSCRDASIIGFGLDLTTKDQTKLESRFALVREQTLQRAHVLIERLQSWDGTINRKNVAAFAGRDPHPTFIVQYMVQARRMFPSMIDAGRFIAEERLDSDLPALHLPDPVDIIELIHRVGGVSIWAHPFMSPSEKQRPLMATLAEAGLDGIEAVYPYRENGYPGEESNEILQARTLSLTKNTDVFFSGGSDCRYPIGPFEDTRLMLPGEYGITSHEAQFLERVLH</sequence>
<dbReference type="InterPro" id="IPR016195">
    <property type="entry name" value="Pol/histidinol_Pase-like"/>
</dbReference>
<keyword evidence="2" id="KW-1185">Reference proteome</keyword>
<reference evidence="2" key="1">
    <citation type="submission" date="2017-09" db="EMBL/GenBank/DDBJ databases">
        <authorList>
            <person name="Regsiter A."/>
            <person name="William W."/>
        </authorList>
    </citation>
    <scope>NUCLEOTIDE SEQUENCE [LARGE SCALE GENOMIC DNA]</scope>
    <source>
        <strain evidence="2">500-1</strain>
    </source>
</reference>
<name>A0A2C8F6V0_9BACT</name>
<dbReference type="Gene3D" id="3.20.20.140">
    <property type="entry name" value="Metal-dependent hydrolases"/>
    <property type="match status" value="1"/>
</dbReference>
<dbReference type="Proteomes" id="UP000219215">
    <property type="component" value="Chromosome DPRO"/>
</dbReference>